<feature type="compositionally biased region" description="Polar residues" evidence="1">
    <location>
        <begin position="33"/>
        <end position="51"/>
    </location>
</feature>
<evidence type="ECO:0000313" key="3">
    <source>
        <dbReference type="Proteomes" id="UP000005216"/>
    </source>
</evidence>
<gene>
    <name evidence="2" type="ordered locus">BafPKo_Q0047</name>
</gene>
<accession>Q0SLD7</accession>
<protein>
    <submittedName>
        <fullName evidence="2">Immunogenic protein P37</fullName>
    </submittedName>
</protein>
<sequence length="63" mass="7043">MACISAPVYTQNNKNKSKEKENIIKKSEESNNLGAQTNNILNTKHSNTSKADNNKHNANRKSQ</sequence>
<name>Q0SLD7_BORAP</name>
<dbReference type="HOGENOM" id="CLU_2876885_0_0_12"/>
<dbReference type="KEGG" id="baf:BAPKO_3549"/>
<dbReference type="Proteomes" id="UP000005216">
    <property type="component" value="Plasmid lp32-10"/>
</dbReference>
<feature type="compositionally biased region" description="Basic and acidic residues" evidence="1">
    <location>
        <begin position="16"/>
        <end position="29"/>
    </location>
</feature>
<dbReference type="EMBL" id="CP002948">
    <property type="protein sequence ID" value="AEL70575.1"/>
    <property type="molecule type" value="Genomic_DNA"/>
</dbReference>
<keyword evidence="3" id="KW-1185">Reference proteome</keyword>
<dbReference type="KEGG" id="bafz:BafPKo_Q0047"/>
<evidence type="ECO:0000256" key="1">
    <source>
        <dbReference type="SAM" id="MobiDB-lite"/>
    </source>
</evidence>
<organism evidence="2 3">
    <name type="scientific">Borreliella afzelii (strain PKo)</name>
    <name type="common">Borrelia afzelii</name>
    <dbReference type="NCBI Taxonomy" id="390236"/>
    <lineage>
        <taxon>Bacteria</taxon>
        <taxon>Pseudomonadati</taxon>
        <taxon>Spirochaetota</taxon>
        <taxon>Spirochaetia</taxon>
        <taxon>Spirochaetales</taxon>
        <taxon>Borreliaceae</taxon>
        <taxon>Borreliella</taxon>
    </lineage>
</organism>
<feature type="region of interest" description="Disordered" evidence="1">
    <location>
        <begin position="1"/>
        <end position="63"/>
    </location>
</feature>
<evidence type="ECO:0000313" key="2">
    <source>
        <dbReference type="EMBL" id="AEL70575.1"/>
    </source>
</evidence>
<dbReference type="PATRIC" id="fig|390236.22.peg.1361"/>
<keyword evidence="2" id="KW-0614">Plasmid</keyword>
<dbReference type="AlphaFoldDB" id="Q0SLD7"/>
<reference evidence="2 3" key="1">
    <citation type="journal article" date="2011" name="J. Bacteriol.">
        <title>Whole-genome sequences of two Borrelia afzelii and two Borrelia garinii Lyme disease agent isolates.</title>
        <authorList>
            <person name="Casjens S.R."/>
            <person name="Mongodin E.F."/>
            <person name="Qiu W.-G."/>
            <person name="Dunn J.J."/>
            <person name="Luft B.J."/>
            <person name="Fraser-Liggett C.M."/>
            <person name="Schutzer S.E."/>
        </authorList>
    </citation>
    <scope>NUCLEOTIDE SEQUENCE [LARGE SCALE GENOMIC DNA]</scope>
    <source>
        <strain evidence="2 3">PKo</strain>
    </source>
</reference>
<proteinExistence type="predicted"/>
<geneLocation type="plasmid" evidence="2 3">
    <name>lp32-10</name>
</geneLocation>